<sequence>MMSSASRKILVLGSGFVAKPCVEYLSRNPNNTITVASRSLERAKLLITGLPNTQAITLDANDEAKLTIALESYDLVISLLPYTYHPTVLRAAIATKTHMITTSYVSPAMRALDAAARTAGILVLNEVGLDPGIDHLYATRAIASIHANGGNVREYHLYCGSLPEPGVAARNPLHHGFAWSPRGSLLALMNAAQYISANKVVKVEGKNLLRGATPIDIPGWDAASKSGLEFVAYPNRDSVSFRVWYDIPEAEVILRATLRYNGFCEVIVALIDMGWMDTTPKEWLSPETTWAEATQHAIGAPNASEDSLKASIRSVCSFGSDSDADRVLSCLHWLGLFSFTKVTFRAGNLLDTLCANLEVLMKLEDGQRDLVVMVHKYVVEWQDGSTETITQTMEMYGETEGDSAMAITVGRTCGIATQLVLDGVFDHIRGIQAPYKSEIVDPIREVLDKDDSITFTERRVRT</sequence>
<keyword evidence="3" id="KW-0457">Lysine biosynthesis</keyword>
<name>A0A0D7BIA5_9AGAR</name>
<protein>
    <submittedName>
        <fullName evidence="6">Saccharopine dehydrogenase</fullName>
    </submittedName>
</protein>
<dbReference type="PANTHER" id="PTHR11133:SF22">
    <property type="entry name" value="ALPHA-AMINOADIPIC SEMIALDEHYDE SYNTHASE, MITOCHONDRIAL"/>
    <property type="match status" value="1"/>
</dbReference>
<dbReference type="Pfam" id="PF16653">
    <property type="entry name" value="Sacchrp_dh_C"/>
    <property type="match status" value="1"/>
</dbReference>
<dbReference type="InterPro" id="IPR032095">
    <property type="entry name" value="Sacchrp_dh-like_C"/>
</dbReference>
<dbReference type="GO" id="GO:0004753">
    <property type="term" value="F:saccharopine dehydrogenase activity"/>
    <property type="evidence" value="ECO:0007669"/>
    <property type="project" value="TreeGrafter"/>
</dbReference>
<keyword evidence="3" id="KW-0028">Amino-acid biosynthesis</keyword>
<evidence type="ECO:0000259" key="5">
    <source>
        <dbReference type="Pfam" id="PF16653"/>
    </source>
</evidence>
<evidence type="ECO:0000313" key="6">
    <source>
        <dbReference type="EMBL" id="KIY70182.1"/>
    </source>
</evidence>
<feature type="domain" description="Saccharopine dehydrogenase NADP binding" evidence="4">
    <location>
        <begin position="9"/>
        <end position="123"/>
    </location>
</feature>
<dbReference type="OrthoDB" id="10059875at2759"/>
<evidence type="ECO:0000313" key="7">
    <source>
        <dbReference type="Proteomes" id="UP000054007"/>
    </source>
</evidence>
<feature type="domain" description="Saccharopine dehydrogenase-like C-terminal" evidence="5">
    <location>
        <begin position="128"/>
        <end position="449"/>
    </location>
</feature>
<dbReference type="SUPFAM" id="SSF55347">
    <property type="entry name" value="Glyceraldehyde-3-phosphate dehydrogenase-like, C-terminal domain"/>
    <property type="match status" value="1"/>
</dbReference>
<dbReference type="SUPFAM" id="SSF51735">
    <property type="entry name" value="NAD(P)-binding Rossmann-fold domains"/>
    <property type="match status" value="1"/>
</dbReference>
<keyword evidence="2" id="KW-0560">Oxidoreductase</keyword>
<evidence type="ECO:0000256" key="3">
    <source>
        <dbReference type="ARBA" id="ARBA00023154"/>
    </source>
</evidence>
<evidence type="ECO:0000259" key="4">
    <source>
        <dbReference type="Pfam" id="PF03435"/>
    </source>
</evidence>
<dbReference type="PANTHER" id="PTHR11133">
    <property type="entry name" value="SACCHAROPINE DEHYDROGENASE"/>
    <property type="match status" value="1"/>
</dbReference>
<keyword evidence="1" id="KW-0521">NADP</keyword>
<dbReference type="Proteomes" id="UP000054007">
    <property type="component" value="Unassembled WGS sequence"/>
</dbReference>
<dbReference type="Gene3D" id="1.10.1870.10">
    <property type="entry name" value="Domain 3, Saccharopine reductase"/>
    <property type="match status" value="1"/>
</dbReference>
<dbReference type="InterPro" id="IPR005097">
    <property type="entry name" value="Sacchrp_dh_NADP-bd"/>
</dbReference>
<accession>A0A0D7BIA5</accession>
<dbReference type="GO" id="GO:0019878">
    <property type="term" value="P:lysine biosynthetic process via aminoadipic acid"/>
    <property type="evidence" value="ECO:0007669"/>
    <property type="project" value="TreeGrafter"/>
</dbReference>
<dbReference type="GO" id="GO:0005737">
    <property type="term" value="C:cytoplasm"/>
    <property type="evidence" value="ECO:0007669"/>
    <property type="project" value="TreeGrafter"/>
</dbReference>
<dbReference type="Gene3D" id="3.40.50.720">
    <property type="entry name" value="NAD(P)-binding Rossmann-like Domain"/>
    <property type="match status" value="1"/>
</dbReference>
<keyword evidence="7" id="KW-1185">Reference proteome</keyword>
<dbReference type="FunFam" id="3.40.50.720:FF:000072">
    <property type="entry name" value="Saccharopine dehydrogenase [NADP(+), L-glutamate-forming]"/>
    <property type="match status" value="1"/>
</dbReference>
<proteinExistence type="predicted"/>
<dbReference type="Pfam" id="PF03435">
    <property type="entry name" value="Sacchrp_dh_NADP"/>
    <property type="match status" value="1"/>
</dbReference>
<reference evidence="6 7" key="1">
    <citation type="journal article" date="2015" name="Fungal Genet. Biol.">
        <title>Evolution of novel wood decay mechanisms in Agaricales revealed by the genome sequences of Fistulina hepatica and Cylindrobasidium torrendii.</title>
        <authorList>
            <person name="Floudas D."/>
            <person name="Held B.W."/>
            <person name="Riley R."/>
            <person name="Nagy L.G."/>
            <person name="Koehler G."/>
            <person name="Ransdell A.S."/>
            <person name="Younus H."/>
            <person name="Chow J."/>
            <person name="Chiniquy J."/>
            <person name="Lipzen A."/>
            <person name="Tritt A."/>
            <person name="Sun H."/>
            <person name="Haridas S."/>
            <person name="LaButti K."/>
            <person name="Ohm R.A."/>
            <person name="Kues U."/>
            <person name="Blanchette R.A."/>
            <person name="Grigoriev I.V."/>
            <person name="Minto R.E."/>
            <person name="Hibbett D.S."/>
        </authorList>
    </citation>
    <scope>NUCLEOTIDE SEQUENCE [LARGE SCALE GENOMIC DNA]</scope>
    <source>
        <strain evidence="6 7">FP15055 ss-10</strain>
    </source>
</reference>
<dbReference type="AlphaFoldDB" id="A0A0D7BIA5"/>
<dbReference type="Gene3D" id="3.30.360.10">
    <property type="entry name" value="Dihydrodipicolinate Reductase, domain 2"/>
    <property type="match status" value="1"/>
</dbReference>
<gene>
    <name evidence="6" type="ORF">CYLTODRAFT_420030</name>
</gene>
<organism evidence="6 7">
    <name type="scientific">Cylindrobasidium torrendii FP15055 ss-10</name>
    <dbReference type="NCBI Taxonomy" id="1314674"/>
    <lineage>
        <taxon>Eukaryota</taxon>
        <taxon>Fungi</taxon>
        <taxon>Dikarya</taxon>
        <taxon>Basidiomycota</taxon>
        <taxon>Agaricomycotina</taxon>
        <taxon>Agaricomycetes</taxon>
        <taxon>Agaricomycetidae</taxon>
        <taxon>Agaricales</taxon>
        <taxon>Marasmiineae</taxon>
        <taxon>Physalacriaceae</taxon>
        <taxon>Cylindrobasidium</taxon>
    </lineage>
</organism>
<evidence type="ECO:0000256" key="1">
    <source>
        <dbReference type="ARBA" id="ARBA00022857"/>
    </source>
</evidence>
<dbReference type="STRING" id="1314674.A0A0D7BIA5"/>
<dbReference type="EMBL" id="KN880472">
    <property type="protein sequence ID" value="KIY70182.1"/>
    <property type="molecule type" value="Genomic_DNA"/>
</dbReference>
<dbReference type="InterPro" id="IPR051168">
    <property type="entry name" value="AASS"/>
</dbReference>
<dbReference type="InterPro" id="IPR036291">
    <property type="entry name" value="NAD(P)-bd_dom_sf"/>
</dbReference>
<evidence type="ECO:0000256" key="2">
    <source>
        <dbReference type="ARBA" id="ARBA00023002"/>
    </source>
</evidence>